<feature type="compositionally biased region" description="Polar residues" evidence="2">
    <location>
        <begin position="956"/>
        <end position="965"/>
    </location>
</feature>
<dbReference type="Proteomes" id="UP001446871">
    <property type="component" value="Unassembled WGS sequence"/>
</dbReference>
<dbReference type="Pfam" id="PF24883">
    <property type="entry name" value="NPHP3_N"/>
    <property type="match status" value="1"/>
</dbReference>
<gene>
    <name evidence="5" type="ORF">PG996_006451</name>
</gene>
<protein>
    <recommendedName>
        <fullName evidence="7">NACHT domain-containing protein</fullName>
    </recommendedName>
</protein>
<dbReference type="InterPro" id="IPR027417">
    <property type="entry name" value="P-loop_NTPase"/>
</dbReference>
<evidence type="ECO:0000313" key="6">
    <source>
        <dbReference type="Proteomes" id="UP001446871"/>
    </source>
</evidence>
<feature type="region of interest" description="Disordered" evidence="2">
    <location>
        <begin position="953"/>
        <end position="982"/>
    </location>
</feature>
<evidence type="ECO:0000256" key="1">
    <source>
        <dbReference type="ARBA" id="ARBA00022737"/>
    </source>
</evidence>
<evidence type="ECO:0000313" key="5">
    <source>
        <dbReference type="EMBL" id="KAK8073103.1"/>
    </source>
</evidence>
<keyword evidence="6" id="KW-1185">Reference proteome</keyword>
<dbReference type="PANTHER" id="PTHR10039:SF5">
    <property type="entry name" value="NACHT DOMAIN-CONTAINING PROTEIN"/>
    <property type="match status" value="1"/>
</dbReference>
<dbReference type="InterPro" id="IPR056693">
    <property type="entry name" value="DUF7791"/>
</dbReference>
<sequence length="1065" mass="120999">MDPLSAVSLAGTVVAFVDFSLKLASRATEICGSENGSSDKEASLETVYATLSKCSANLSTAVGGQTTTGSSQLPRSYACIRELAHACQIDCAAMLRMLERLKEARKFEPGDSSIERRAKSLRGALKAVFRDPELKSLESRLQRTQRALTLELCAISRTSADYQTHHTNQLEKVRLILDNLQLPGGNFHHDDVLVLEQHMSKFSIATHDIAYQQDIIKGLEFESFHFRQHDIQENHEETYHWALRKENRQAKCQERLERWFSTPTNAGVFWVSGKPGSGKSTFMKYVVHSNETMDKLDCWAQGHQVIIASHYLWARGSPMQRSLQGLLRTLLLDIFRQCPHLISQLLDGNASTLPRTDVAKRIDWSIPRLRSTIGSLVSGKAPGVRFCIFVDGLDEFDGDHLDLSQYLLRLSESPLVKLCVSSRPWNVFEDAFGNNPSFKLYMHDLNHGDILAYTRSRLFEHPRWKLLPVQHADACNLVDEITRRSTGVFLWVFLVTRMLREGLTNDDSFAGLCNRLLTFPSDLHSFFRNIIESVDPIYQERTSGCLQLARNAIEPLETLIYYFHDVQYDNHAHAPHQYTEYGVLDTNYKNSIEKYTVRRINAYCRGLLERRKGKIEFLHRTVADFLDTGEMVRLLAEKSRAKFDPLLSILDCFASLLETQRRLHNWFIEYLKLAMAYVSLVENRNDGSSAMAYLLLDKIVGYLPLSTFLGYGKPDFIKLAMETHLLGYIHCHLQKDPGYCDCLDPDVINVALSLPDSSSKESLLDMVFRHEQSRDSADSLLPSRVTKSWATYISMVSPLDLVIALTRSRQAAAHPQHFSNGLDARTIYSTAWMSLLFIVFQFPLYKTSERSFLGILDLLIDYGAHFPEDPMRNEVHILFFYALQGRRFDRSNGESTSSEQEFIAKVMMRLMRKVNWDMTQFWPAIERFLGAGLLGTIRATYIAAANNREQPFSMVKASQSRSTSPGTTGRKRRRLTGIDPRQGQQKRLLMTQSVQDYCVISDSDDDDGRRKPAIKVLGESIAEYLVVEFRGNEVFLLLIIALDVIQYAVRSFPVGPGTAEAEKAG</sequence>
<evidence type="ECO:0008006" key="7">
    <source>
        <dbReference type="Google" id="ProtNLM"/>
    </source>
</evidence>
<dbReference type="Pfam" id="PF25053">
    <property type="entry name" value="DUF7791"/>
    <property type="match status" value="1"/>
</dbReference>
<dbReference type="InterPro" id="IPR056884">
    <property type="entry name" value="NPHP3-like_N"/>
</dbReference>
<keyword evidence="1" id="KW-0677">Repeat</keyword>
<feature type="domain" description="Nephrocystin 3-like N-terminal" evidence="3">
    <location>
        <begin position="254"/>
        <end position="423"/>
    </location>
</feature>
<dbReference type="EMBL" id="JAQQWM010000003">
    <property type="protein sequence ID" value="KAK8073103.1"/>
    <property type="molecule type" value="Genomic_DNA"/>
</dbReference>
<dbReference type="Gene3D" id="3.40.50.300">
    <property type="entry name" value="P-loop containing nucleotide triphosphate hydrolases"/>
    <property type="match status" value="1"/>
</dbReference>
<accession>A0ABR1VPH1</accession>
<evidence type="ECO:0000259" key="3">
    <source>
        <dbReference type="Pfam" id="PF24883"/>
    </source>
</evidence>
<proteinExistence type="predicted"/>
<organism evidence="5 6">
    <name type="scientific">Apiospora saccharicola</name>
    <dbReference type="NCBI Taxonomy" id="335842"/>
    <lineage>
        <taxon>Eukaryota</taxon>
        <taxon>Fungi</taxon>
        <taxon>Dikarya</taxon>
        <taxon>Ascomycota</taxon>
        <taxon>Pezizomycotina</taxon>
        <taxon>Sordariomycetes</taxon>
        <taxon>Xylariomycetidae</taxon>
        <taxon>Amphisphaeriales</taxon>
        <taxon>Apiosporaceae</taxon>
        <taxon>Apiospora</taxon>
    </lineage>
</organism>
<feature type="domain" description="DUF7791" evidence="4">
    <location>
        <begin position="533"/>
        <end position="661"/>
    </location>
</feature>
<dbReference type="PANTHER" id="PTHR10039">
    <property type="entry name" value="AMELOGENIN"/>
    <property type="match status" value="1"/>
</dbReference>
<name>A0ABR1VPH1_9PEZI</name>
<evidence type="ECO:0000259" key="4">
    <source>
        <dbReference type="Pfam" id="PF25053"/>
    </source>
</evidence>
<dbReference type="SUPFAM" id="SSF52540">
    <property type="entry name" value="P-loop containing nucleoside triphosphate hydrolases"/>
    <property type="match status" value="1"/>
</dbReference>
<evidence type="ECO:0000256" key="2">
    <source>
        <dbReference type="SAM" id="MobiDB-lite"/>
    </source>
</evidence>
<reference evidence="5 6" key="1">
    <citation type="submission" date="2023-01" db="EMBL/GenBank/DDBJ databases">
        <title>Analysis of 21 Apiospora genomes using comparative genomics revels a genus with tremendous synthesis potential of carbohydrate active enzymes and secondary metabolites.</title>
        <authorList>
            <person name="Sorensen T."/>
        </authorList>
    </citation>
    <scope>NUCLEOTIDE SEQUENCE [LARGE SCALE GENOMIC DNA]</scope>
    <source>
        <strain evidence="5 6">CBS 83171</strain>
    </source>
</reference>
<comment type="caution">
    <text evidence="5">The sequence shown here is derived from an EMBL/GenBank/DDBJ whole genome shotgun (WGS) entry which is preliminary data.</text>
</comment>